<evidence type="ECO:0000256" key="1">
    <source>
        <dbReference type="HAMAP-Rule" id="MF_01896"/>
    </source>
</evidence>
<comment type="subcellular location">
    <subcellularLocation>
        <location evidence="1">Cytoplasm</location>
    </subcellularLocation>
</comment>
<dbReference type="NCBIfam" id="NF007451">
    <property type="entry name" value="PRK10016.1"/>
    <property type="match status" value="1"/>
</dbReference>
<dbReference type="InterPro" id="IPR050908">
    <property type="entry name" value="SmbC-like"/>
</dbReference>
<dbReference type="InterPro" id="IPR010499">
    <property type="entry name" value="AraC_E-bd"/>
</dbReference>
<comment type="similarity">
    <text evidence="1">Belongs to the DNA gyrase inhibitor family.</text>
</comment>
<dbReference type="GO" id="GO:0005737">
    <property type="term" value="C:cytoplasm"/>
    <property type="evidence" value="ECO:0007669"/>
    <property type="project" value="UniProtKB-SubCell"/>
</dbReference>
<name>A0A156B4Z6_9ENTR</name>
<dbReference type="EMBL" id="WBSZ01000261">
    <property type="protein sequence ID" value="KAB2523475.1"/>
    <property type="molecule type" value="Genomic_DNA"/>
</dbReference>
<dbReference type="InterPro" id="IPR029442">
    <property type="entry name" value="GyrI-like"/>
</dbReference>
<organism evidence="3 4">
    <name type="scientific">Enterobacter hormaechei</name>
    <dbReference type="NCBI Taxonomy" id="158836"/>
    <lineage>
        <taxon>Bacteria</taxon>
        <taxon>Pseudomonadati</taxon>
        <taxon>Pseudomonadota</taxon>
        <taxon>Gammaproteobacteria</taxon>
        <taxon>Enterobacterales</taxon>
        <taxon>Enterobacteriaceae</taxon>
        <taxon>Enterobacter</taxon>
        <taxon>Enterobacter cloacae complex</taxon>
    </lineage>
</organism>
<dbReference type="HAMAP" id="MF_01896">
    <property type="entry name" value="DNA_gyrase_inhibitor"/>
    <property type="match status" value="1"/>
</dbReference>
<dbReference type="InterPro" id="IPR024911">
    <property type="entry name" value="SmbC"/>
</dbReference>
<dbReference type="InterPro" id="IPR011256">
    <property type="entry name" value="Reg_factor_effector_dom_sf"/>
</dbReference>
<evidence type="ECO:0000313" key="3">
    <source>
        <dbReference type="EMBL" id="KAB2523475.1"/>
    </source>
</evidence>
<reference evidence="3 4" key="1">
    <citation type="submission" date="2019-09" db="EMBL/GenBank/DDBJ databases">
        <title>Reversal of blaTEM antimicrobial resistance by CRISPR-Cas9 in clinical E. coli and other Enterobacteriaceae strains.</title>
        <authorList>
            <person name="Tagliaferri T."/>
            <person name="Guimaraes N."/>
            <person name="Pereira M."/>
            <person name="Felicori L."/>
            <person name="Horz H.-P."/>
            <person name="Santos S."/>
            <person name="Mendes T."/>
        </authorList>
    </citation>
    <scope>NUCLEOTIDE SEQUENCE [LARGE SCALE GENOMIC DNA]</scope>
    <source>
        <strain evidence="3 4">E2_blaTEM_MG</strain>
    </source>
</reference>
<comment type="subunit">
    <text evidence="1">Interacts with DNA gyrase.</text>
</comment>
<protein>
    <recommendedName>
        <fullName evidence="1">DNA gyrase inhibitor</fullName>
    </recommendedName>
</protein>
<dbReference type="SUPFAM" id="SSF55136">
    <property type="entry name" value="Probable bacterial effector-binding domain"/>
    <property type="match status" value="1"/>
</dbReference>
<keyword evidence="1" id="KW-0963">Cytoplasm</keyword>
<dbReference type="PANTHER" id="PTHR40055">
    <property type="entry name" value="TRANSCRIPTIONAL REGULATOR YGIV-RELATED"/>
    <property type="match status" value="1"/>
</dbReference>
<proteinExistence type="inferred from homology"/>
<feature type="domain" description="AraC effector-binding" evidence="2">
    <location>
        <begin position="1"/>
        <end position="153"/>
    </location>
</feature>
<comment type="caution">
    <text evidence="3">The sequence shown here is derived from an EMBL/GenBank/DDBJ whole genome shotgun (WGS) entry which is preliminary data.</text>
</comment>
<dbReference type="RefSeq" id="WP_023303964.1">
    <property type="nucleotide sequence ID" value="NZ_CAXYHE010000003.1"/>
</dbReference>
<dbReference type="Pfam" id="PF06445">
    <property type="entry name" value="GyrI-like"/>
    <property type="match status" value="1"/>
</dbReference>
<dbReference type="GO" id="GO:0008657">
    <property type="term" value="F:DNA topoisomerase type II (double strand cut, ATP-hydrolyzing) inhibitor activity"/>
    <property type="evidence" value="ECO:0007669"/>
    <property type="project" value="UniProtKB-UniRule"/>
</dbReference>
<gene>
    <name evidence="1 3" type="primary">sbmC</name>
    <name evidence="3" type="ORF">F9C29_10300</name>
</gene>
<keyword evidence="1" id="KW-0346">Stress response</keyword>
<dbReference type="PANTHER" id="PTHR40055:SF2">
    <property type="entry name" value="DNA GYRASE INHIBITOR"/>
    <property type="match status" value="1"/>
</dbReference>
<sequence>MDYSIRQQQKRMIAGFHLVGPWEKTVKQGFEQLVMWVDGRHIQPQEWVAVYYDNPDDVPAEKLRCVTAVTVTDDFTIPENSEGVMMTEIAAGEYAIAAARVENHDFATPWYQFFNSLLEDNKFQIAAKPCFERYLNDGNADGYWDIEMFVPVEHKVG</sequence>
<dbReference type="Gene3D" id="3.20.80.10">
    <property type="entry name" value="Regulatory factor, effector binding domain"/>
    <property type="match status" value="1"/>
</dbReference>
<accession>A0A156B4Z6</accession>
<evidence type="ECO:0000259" key="2">
    <source>
        <dbReference type="SMART" id="SM00871"/>
    </source>
</evidence>
<comment type="function">
    <text evidence="1">Inhibits the supercoiling activity of DNA gyrase. Acts by inhibiting DNA gyrase at an early step, prior to (or at the step of) binding of DNA by the gyrase. It protects cells against toxins that target DNA gyrase, by inhibiting activity of these toxins and reducing the formation of lethal double-strand breaks in the cell.</text>
</comment>
<dbReference type="SMART" id="SM00871">
    <property type="entry name" value="AraC_E_bind"/>
    <property type="match status" value="1"/>
</dbReference>
<evidence type="ECO:0000313" key="4">
    <source>
        <dbReference type="Proteomes" id="UP000476281"/>
    </source>
</evidence>
<dbReference type="Proteomes" id="UP000476281">
    <property type="component" value="Unassembled WGS sequence"/>
</dbReference>
<dbReference type="AlphaFoldDB" id="A0A156B4Z6"/>